<evidence type="ECO:0000259" key="13">
    <source>
        <dbReference type="PROSITE" id="PS00276"/>
    </source>
</evidence>
<feature type="region of interest" description="Disordered" evidence="11">
    <location>
        <begin position="1"/>
        <end position="47"/>
    </location>
</feature>
<dbReference type="InterPro" id="IPR038283">
    <property type="entry name" value="Channel_colicin_C_sf"/>
</dbReference>
<evidence type="ECO:0000256" key="11">
    <source>
        <dbReference type="SAM" id="MobiDB-lite"/>
    </source>
</evidence>
<dbReference type="PRINTS" id="PR00280">
    <property type="entry name" value="CHANLCOLICIN"/>
</dbReference>
<evidence type="ECO:0000256" key="8">
    <source>
        <dbReference type="ARBA" id="ARBA00023022"/>
    </source>
</evidence>
<evidence type="ECO:0000256" key="10">
    <source>
        <dbReference type="ARBA" id="ARBA00023136"/>
    </source>
</evidence>
<evidence type="ECO:0000256" key="12">
    <source>
        <dbReference type="SAM" id="Phobius"/>
    </source>
</evidence>
<dbReference type="CDD" id="cd01670">
    <property type="entry name" value="Death"/>
    <property type="match status" value="1"/>
</dbReference>
<dbReference type="SUPFAM" id="SSF56837">
    <property type="entry name" value="Colicin"/>
    <property type="match status" value="1"/>
</dbReference>
<comment type="function">
    <text evidence="2">Colicins are polypeptide toxins produced by and active against E.coli and closely related bacteria.</text>
</comment>
<evidence type="ECO:0000256" key="4">
    <source>
        <dbReference type="ARBA" id="ARBA00007595"/>
    </source>
</evidence>
<keyword evidence="6 12" id="KW-0812">Transmembrane</keyword>
<feature type="domain" description="Channel forming colicins" evidence="13">
    <location>
        <begin position="319"/>
        <end position="330"/>
    </location>
</feature>
<evidence type="ECO:0000256" key="1">
    <source>
        <dbReference type="ARBA" id="ARBA00002178"/>
    </source>
</evidence>
<feature type="compositionally biased region" description="Gly residues" evidence="11">
    <location>
        <begin position="1"/>
        <end position="12"/>
    </location>
</feature>
<name>A0ABV3N3Z2_9GAMM</name>
<evidence type="ECO:0000256" key="6">
    <source>
        <dbReference type="ARBA" id="ARBA00022692"/>
    </source>
</evidence>
<evidence type="ECO:0000313" key="14">
    <source>
        <dbReference type="EMBL" id="MEW5290477.1"/>
    </source>
</evidence>
<sequence>MAGFNYGGGKGDGTSWSSERGNEPAPGGDSHGNSGGRDNINNSGNRATGVSDRLVSAGNALARAAGINPESFSLYFIEDGHIIGIANDASVGIDGDFSPAHVNLGPAPADLFSENKTAAGNDNHNAINGGLGLTDLYKGDLSDARINALNKKIADNMTTARLKQSGTRITKARSEIIKAKRELGMINLVRQKNLQAAADEREMLDKAAGLITDTGGRIADYLGEKYRSLAKEIADNIRNFQGKNIRNIDQAMASLNKIISNPGMKINKADKDAIINAWRSLNANDMADKLGNLARAFKAVDVVQKVEKIRQKSIEGFETGNWQPLMLEVESWVLSGLAASFALGILTSIITLVSLVLPVAPVLTIAGIIGLAYLASLIDDKLADKVNNELIRSAY</sequence>
<comment type="similarity">
    <text evidence="4">Belongs to the channel forming colicin family.</text>
</comment>
<keyword evidence="10 12" id="KW-0472">Membrane</keyword>
<feature type="transmembrane region" description="Helical" evidence="12">
    <location>
        <begin position="359"/>
        <end position="378"/>
    </location>
</feature>
<evidence type="ECO:0000256" key="5">
    <source>
        <dbReference type="ARBA" id="ARBA00022529"/>
    </source>
</evidence>
<evidence type="ECO:0000256" key="3">
    <source>
        <dbReference type="ARBA" id="ARBA00004370"/>
    </source>
</evidence>
<keyword evidence="15" id="KW-1185">Reference proteome</keyword>
<organism evidence="14 15">
    <name type="scientific">Erwinia papayae</name>
    <dbReference type="NCBI Taxonomy" id="206499"/>
    <lineage>
        <taxon>Bacteria</taxon>
        <taxon>Pseudomonadati</taxon>
        <taxon>Pseudomonadota</taxon>
        <taxon>Gammaproteobacteria</taxon>
        <taxon>Enterobacterales</taxon>
        <taxon>Erwiniaceae</taxon>
        <taxon>Erwinia</taxon>
    </lineage>
</organism>
<protein>
    <submittedName>
        <fullName evidence="14">Colicin-like pore-forming protein</fullName>
    </submittedName>
</protein>
<feature type="transmembrane region" description="Helical" evidence="12">
    <location>
        <begin position="332"/>
        <end position="353"/>
    </location>
</feature>
<evidence type="ECO:0000256" key="7">
    <source>
        <dbReference type="ARBA" id="ARBA00022989"/>
    </source>
</evidence>
<dbReference type="RefSeq" id="WP_367167972.1">
    <property type="nucleotide sequence ID" value="NZ_JBFKZN010000007.1"/>
</dbReference>
<dbReference type="Proteomes" id="UP001554567">
    <property type="component" value="Unassembled WGS sequence"/>
</dbReference>
<keyword evidence="7 12" id="KW-1133">Transmembrane helix</keyword>
<reference evidence="14 15" key="1">
    <citation type="submission" date="2024-07" db="EMBL/GenBank/DDBJ databases">
        <authorList>
            <person name="Dulla G.F.J."/>
            <person name="Delorm J.G."/>
        </authorList>
    </citation>
    <scope>NUCLEOTIDE SEQUENCE [LARGE SCALE GENOMIC DNA]</scope>
    <source>
        <strain evidence="14 15">JGD 233</strain>
    </source>
</reference>
<dbReference type="InterPro" id="IPR000293">
    <property type="entry name" value="Channel_colicin_C"/>
</dbReference>
<proteinExistence type="inferred from homology"/>
<gene>
    <name evidence="14" type="ORF">ABW286_15020</name>
</gene>
<accession>A0ABV3N3Z2</accession>
<evidence type="ECO:0000256" key="2">
    <source>
        <dbReference type="ARBA" id="ARBA00003197"/>
    </source>
</evidence>
<keyword evidence="5" id="KW-0929">Antimicrobial</keyword>
<comment type="function">
    <text evidence="1">This colicin is a channel-forming colicin. This class of transmembrane toxins depolarize the cytoplasmic membrane, leading to dissipation of cellular energy.</text>
</comment>
<dbReference type="Gene3D" id="1.10.490.30">
    <property type="entry name" value="Colicin"/>
    <property type="match status" value="1"/>
</dbReference>
<comment type="subcellular location">
    <subcellularLocation>
        <location evidence="3">Membrane</location>
    </subcellularLocation>
</comment>
<keyword evidence="9" id="KW-0078">Bacteriocin</keyword>
<evidence type="ECO:0000256" key="9">
    <source>
        <dbReference type="ARBA" id="ARBA00023048"/>
    </source>
</evidence>
<keyword evidence="8" id="KW-0044">Antibiotic</keyword>
<dbReference type="PROSITE" id="PS00276">
    <property type="entry name" value="CHANNEL_COLICIN"/>
    <property type="match status" value="1"/>
</dbReference>
<dbReference type="Pfam" id="PF01024">
    <property type="entry name" value="Colicin"/>
    <property type="match status" value="1"/>
</dbReference>
<evidence type="ECO:0000313" key="15">
    <source>
        <dbReference type="Proteomes" id="UP001554567"/>
    </source>
</evidence>
<dbReference type="EMBL" id="JBFKZN010000007">
    <property type="protein sequence ID" value="MEW5290477.1"/>
    <property type="molecule type" value="Genomic_DNA"/>
</dbReference>
<comment type="caution">
    <text evidence="14">The sequence shown here is derived from an EMBL/GenBank/DDBJ whole genome shotgun (WGS) entry which is preliminary data.</text>
</comment>